<dbReference type="PROSITE" id="PS00868">
    <property type="entry name" value="CYS_MET_METAB_PP"/>
    <property type="match status" value="1"/>
</dbReference>
<dbReference type="GO" id="GO:0047982">
    <property type="term" value="F:homocysteine desulfhydrase activity"/>
    <property type="evidence" value="ECO:0007669"/>
    <property type="project" value="UniProtKB-EC"/>
</dbReference>
<organism evidence="13 14">
    <name type="scientific">Halonatronomonas betaini</name>
    <dbReference type="NCBI Taxonomy" id="2778430"/>
    <lineage>
        <taxon>Bacteria</taxon>
        <taxon>Bacillati</taxon>
        <taxon>Bacillota</taxon>
        <taxon>Clostridia</taxon>
        <taxon>Halanaerobiales</taxon>
        <taxon>Halarsenatibacteraceae</taxon>
        <taxon>Halonatronomonas</taxon>
    </lineage>
</organism>
<sequence length="399" mass="43443">MNMKKVGFGSKAVHLGQDFDLKTGAHNSPIYQTSTYVFDNVDDAIRFNKDQESGYTYTRFRSPSEAELSKKVALLENGEAGISLGSGLGAISTAIMTLVKGGDHIVASDVLYGCTLTLIEEILSDYGVEFTLVDTTDHDAVKAAIQPNTKIVYLETPCNPTLKITDIKRVSEIAHEHGAKVLVDSTFASPYIQNPLDLGADVVIHSATKYLSGHGNVVAGVVVGSKEFIRKVRMPHLQTLGAVISPFDAWVVMQGMKTLELRMERHCENGMKVAEYLNDHPAVEKVYYPGLPEHPQHELAKKQMNGFGGMISFDLKGGFEAGKALMNSVDMISIATSLGNVDTLIQHSPSMSHFDMTPEERAAVGINEGQVRLSVGVENVEDIISDLDSALDLMEKKIK</sequence>
<dbReference type="EMBL" id="JADPIE010000001">
    <property type="protein sequence ID" value="MBF8435482.1"/>
    <property type="molecule type" value="Genomic_DNA"/>
</dbReference>
<dbReference type="GO" id="GO:0018826">
    <property type="term" value="F:methionine gamma-lyase activity"/>
    <property type="evidence" value="ECO:0007669"/>
    <property type="project" value="UniProtKB-EC"/>
</dbReference>
<dbReference type="Proteomes" id="UP000621436">
    <property type="component" value="Unassembled WGS sequence"/>
</dbReference>
<dbReference type="InterPro" id="IPR054542">
    <property type="entry name" value="Cys_met_metab_PP"/>
</dbReference>
<evidence type="ECO:0000256" key="2">
    <source>
        <dbReference type="ARBA" id="ARBA00008667"/>
    </source>
</evidence>
<dbReference type="InterPro" id="IPR015422">
    <property type="entry name" value="PyrdxlP-dep_Trfase_small"/>
</dbReference>
<dbReference type="PIRSF" id="PIRSF001434">
    <property type="entry name" value="CGS"/>
    <property type="match status" value="1"/>
</dbReference>
<dbReference type="InterPro" id="IPR000277">
    <property type="entry name" value="Cys/Met-Metab_PyrdxlP-dep_enz"/>
</dbReference>
<proteinExistence type="inferred from homology"/>
<evidence type="ECO:0000256" key="3">
    <source>
        <dbReference type="ARBA" id="ARBA00012222"/>
    </source>
</evidence>
<dbReference type="Gene3D" id="3.90.1150.10">
    <property type="entry name" value="Aspartate Aminotransferase, domain 1"/>
    <property type="match status" value="1"/>
</dbReference>
<keyword evidence="14" id="KW-1185">Reference proteome</keyword>
<dbReference type="FunFam" id="3.90.1150.10:FF:000008">
    <property type="entry name" value="Cystathionine gamma-synthase"/>
    <property type="match status" value="1"/>
</dbReference>
<comment type="similarity">
    <text evidence="2">Belongs to the trans-sulfuration enzymes family. L-methionine gamma-lyase subfamily.</text>
</comment>
<dbReference type="SUPFAM" id="SSF53383">
    <property type="entry name" value="PLP-dependent transferases"/>
    <property type="match status" value="1"/>
</dbReference>
<evidence type="ECO:0000256" key="1">
    <source>
        <dbReference type="ARBA" id="ARBA00001933"/>
    </source>
</evidence>
<dbReference type="EC" id="4.4.1.2" evidence="7"/>
<dbReference type="Gene3D" id="3.40.640.10">
    <property type="entry name" value="Type I PLP-dependent aspartate aminotransferase-like (Major domain)"/>
    <property type="match status" value="1"/>
</dbReference>
<dbReference type="GO" id="GO:0008483">
    <property type="term" value="F:transaminase activity"/>
    <property type="evidence" value="ECO:0007669"/>
    <property type="project" value="UniProtKB-KW"/>
</dbReference>
<evidence type="ECO:0000256" key="9">
    <source>
        <dbReference type="ARBA" id="ARBA00048780"/>
    </source>
</evidence>
<evidence type="ECO:0000256" key="10">
    <source>
        <dbReference type="ARBA" id="ARBA00052699"/>
    </source>
</evidence>
<comment type="catalytic activity">
    <reaction evidence="10">
        <text>L-methionine + H2O = methanethiol + 2-oxobutanoate + NH4(+)</text>
        <dbReference type="Rhea" id="RHEA:23800"/>
        <dbReference type="ChEBI" id="CHEBI:15377"/>
        <dbReference type="ChEBI" id="CHEBI:16007"/>
        <dbReference type="ChEBI" id="CHEBI:16763"/>
        <dbReference type="ChEBI" id="CHEBI:28938"/>
        <dbReference type="ChEBI" id="CHEBI:57844"/>
        <dbReference type="EC" id="4.4.1.11"/>
    </reaction>
    <physiologicalReaction direction="left-to-right" evidence="10">
        <dbReference type="Rhea" id="RHEA:23801"/>
    </physiologicalReaction>
</comment>
<dbReference type="GO" id="GO:0030170">
    <property type="term" value="F:pyridoxal phosphate binding"/>
    <property type="evidence" value="ECO:0007669"/>
    <property type="project" value="InterPro"/>
</dbReference>
<evidence type="ECO:0000256" key="6">
    <source>
        <dbReference type="ARBA" id="ARBA00023239"/>
    </source>
</evidence>
<dbReference type="PANTHER" id="PTHR11808:SF80">
    <property type="entry name" value="CYSTATHIONINE GAMMA-LYASE"/>
    <property type="match status" value="1"/>
</dbReference>
<comment type="catalytic activity">
    <reaction evidence="9">
        <text>L-homocysteine + H2O = 2-oxobutanoate + hydrogen sulfide + NH4(+) + H(+)</text>
        <dbReference type="Rhea" id="RHEA:14501"/>
        <dbReference type="ChEBI" id="CHEBI:15377"/>
        <dbReference type="ChEBI" id="CHEBI:15378"/>
        <dbReference type="ChEBI" id="CHEBI:16763"/>
        <dbReference type="ChEBI" id="CHEBI:28938"/>
        <dbReference type="ChEBI" id="CHEBI:29919"/>
        <dbReference type="ChEBI" id="CHEBI:58199"/>
        <dbReference type="EC" id="4.4.1.2"/>
    </reaction>
    <physiologicalReaction direction="left-to-right" evidence="9">
        <dbReference type="Rhea" id="RHEA:14502"/>
    </physiologicalReaction>
</comment>
<dbReference type="InterPro" id="IPR015421">
    <property type="entry name" value="PyrdxlP-dep_Trfase_major"/>
</dbReference>
<dbReference type="RefSeq" id="WP_270452100.1">
    <property type="nucleotide sequence ID" value="NZ_JADPIE010000001.1"/>
</dbReference>
<evidence type="ECO:0000256" key="7">
    <source>
        <dbReference type="ARBA" id="ARBA00047175"/>
    </source>
</evidence>
<dbReference type="FunFam" id="3.40.640.10:FF:000046">
    <property type="entry name" value="Cystathionine gamma-lyase"/>
    <property type="match status" value="1"/>
</dbReference>
<keyword evidence="13" id="KW-0032">Aminotransferase</keyword>
<protein>
    <recommendedName>
        <fullName evidence="4">L-methionine gamma-lyase</fullName>
        <ecNumber evidence="3">4.4.1.11</ecNumber>
        <ecNumber evidence="7">4.4.1.2</ecNumber>
    </recommendedName>
    <alternativeName>
        <fullName evidence="8">Homocysteine desulfhydrase</fullName>
    </alternativeName>
</protein>
<name>A0A931ANB7_9FIRM</name>
<evidence type="ECO:0000313" key="14">
    <source>
        <dbReference type="Proteomes" id="UP000621436"/>
    </source>
</evidence>
<evidence type="ECO:0000256" key="8">
    <source>
        <dbReference type="ARBA" id="ARBA00047199"/>
    </source>
</evidence>
<dbReference type="AlphaFoldDB" id="A0A931ANB7"/>
<evidence type="ECO:0000256" key="5">
    <source>
        <dbReference type="ARBA" id="ARBA00022898"/>
    </source>
</evidence>
<comment type="cofactor">
    <cofactor evidence="1 12">
        <name>pyridoxal 5'-phosphate</name>
        <dbReference type="ChEBI" id="CHEBI:597326"/>
    </cofactor>
</comment>
<dbReference type="GO" id="GO:0005737">
    <property type="term" value="C:cytoplasm"/>
    <property type="evidence" value="ECO:0007669"/>
    <property type="project" value="TreeGrafter"/>
</dbReference>
<accession>A0A931ANB7</accession>
<feature type="modified residue" description="N6-(pyridoxal phosphate)lysine" evidence="11">
    <location>
        <position position="209"/>
    </location>
</feature>
<keyword evidence="6" id="KW-0456">Lyase</keyword>
<evidence type="ECO:0000256" key="4">
    <source>
        <dbReference type="ARBA" id="ARBA00019040"/>
    </source>
</evidence>
<evidence type="ECO:0000256" key="11">
    <source>
        <dbReference type="PIRSR" id="PIRSR001434-2"/>
    </source>
</evidence>
<evidence type="ECO:0000256" key="12">
    <source>
        <dbReference type="RuleBase" id="RU362118"/>
    </source>
</evidence>
<dbReference type="InterPro" id="IPR015424">
    <property type="entry name" value="PyrdxlP-dep_Trfase"/>
</dbReference>
<comment type="caution">
    <text evidence="13">The sequence shown here is derived from an EMBL/GenBank/DDBJ whole genome shotgun (WGS) entry which is preliminary data.</text>
</comment>
<dbReference type="CDD" id="cd00614">
    <property type="entry name" value="CGS_like"/>
    <property type="match status" value="1"/>
</dbReference>
<dbReference type="PANTHER" id="PTHR11808">
    <property type="entry name" value="TRANS-SULFURATION ENZYME FAMILY MEMBER"/>
    <property type="match status" value="1"/>
</dbReference>
<gene>
    <name evidence="13" type="ORF">I0Q91_00190</name>
</gene>
<dbReference type="Pfam" id="PF01053">
    <property type="entry name" value="Cys_Met_Meta_PP"/>
    <property type="match status" value="1"/>
</dbReference>
<keyword evidence="13" id="KW-0808">Transferase</keyword>
<reference evidence="13" key="1">
    <citation type="submission" date="2020-11" db="EMBL/GenBank/DDBJ databases">
        <title>Halonatronomonas betainensis gen. nov., sp. nov. a novel haloalkaliphilic representative of the family Halanaerobiacae capable of betaine degradation.</title>
        <authorList>
            <person name="Boltyanskaya Y."/>
            <person name="Kevbrin V."/>
            <person name="Detkova E."/>
            <person name="Grouzdev D.S."/>
            <person name="Koziaeva V."/>
            <person name="Zhilina T."/>
        </authorList>
    </citation>
    <scope>NUCLEOTIDE SEQUENCE</scope>
    <source>
        <strain evidence="13">Z-7014</strain>
    </source>
</reference>
<dbReference type="GO" id="GO:0019346">
    <property type="term" value="P:transsulfuration"/>
    <property type="evidence" value="ECO:0007669"/>
    <property type="project" value="InterPro"/>
</dbReference>
<evidence type="ECO:0000313" key="13">
    <source>
        <dbReference type="EMBL" id="MBF8435482.1"/>
    </source>
</evidence>
<dbReference type="EC" id="4.4.1.11" evidence="3"/>
<keyword evidence="5 11" id="KW-0663">Pyridoxal phosphate</keyword>